<evidence type="ECO:0000313" key="3">
    <source>
        <dbReference type="EMBL" id="QNK39480.1"/>
    </source>
</evidence>
<feature type="transmembrane region" description="Helical" evidence="1">
    <location>
        <begin position="20"/>
        <end position="42"/>
    </location>
</feature>
<name>A0A6N8HYR1_9FIRM</name>
<gene>
    <name evidence="2" type="ORF">CAFE_16030</name>
    <name evidence="3" type="ORF">HCR03_12050</name>
</gene>
<reference evidence="3 5" key="2">
    <citation type="submission" date="2020-08" db="EMBL/GenBank/DDBJ databases">
        <title>The isolate Caproiciproducens sp. 7D4C2 produces n-caproate at mildly acidic conditions from hexoses: genome and rBOX comparison with related strains and chain-elongating bacteria.</title>
        <authorList>
            <person name="Esquivel-Elizondo S."/>
            <person name="Bagci C."/>
            <person name="Temovska M."/>
            <person name="Jeon B.S."/>
            <person name="Bessarab I."/>
            <person name="Williams R.B.H."/>
            <person name="Huson D.H."/>
            <person name="Angenent L.T."/>
        </authorList>
    </citation>
    <scope>NUCLEOTIDE SEQUENCE [LARGE SCALE GENOMIC DNA]</scope>
    <source>
        <strain evidence="3 5">7D4C2</strain>
    </source>
</reference>
<feature type="transmembrane region" description="Helical" evidence="1">
    <location>
        <begin position="90"/>
        <end position="108"/>
    </location>
</feature>
<sequence>MDPLKEKKTQDNDLIRSITYYASFQPFVGLCSSVISGLFLFFKGEPWSLAMLLYVAIPFLGFTAIYAVIAVYMKTKHDRMVPFVNRKVRIPTIVILIVLVCFQIVNSVI</sequence>
<evidence type="ECO:0000256" key="1">
    <source>
        <dbReference type="SAM" id="Phobius"/>
    </source>
</evidence>
<protein>
    <submittedName>
        <fullName evidence="2">Uncharacterized protein</fullName>
    </submittedName>
</protein>
<dbReference type="Proteomes" id="UP000515909">
    <property type="component" value="Chromosome"/>
</dbReference>
<evidence type="ECO:0000313" key="2">
    <source>
        <dbReference type="EMBL" id="MVB10902.1"/>
    </source>
</evidence>
<keyword evidence="4" id="KW-1185">Reference proteome</keyword>
<dbReference type="EMBL" id="CP060286">
    <property type="protein sequence ID" value="QNK39480.1"/>
    <property type="molecule type" value="Genomic_DNA"/>
</dbReference>
<evidence type="ECO:0000313" key="5">
    <source>
        <dbReference type="Proteomes" id="UP000515909"/>
    </source>
</evidence>
<dbReference type="AlphaFoldDB" id="A0A6N8HYR1"/>
<organism evidence="2 4">
    <name type="scientific">Caproicibacter fermentans</name>
    <dbReference type="NCBI Taxonomy" id="2576756"/>
    <lineage>
        <taxon>Bacteria</taxon>
        <taxon>Bacillati</taxon>
        <taxon>Bacillota</taxon>
        <taxon>Clostridia</taxon>
        <taxon>Eubacteriales</taxon>
        <taxon>Acutalibacteraceae</taxon>
        <taxon>Caproicibacter</taxon>
    </lineage>
</organism>
<keyword evidence="1" id="KW-0812">Transmembrane</keyword>
<accession>A0A7G8T789</accession>
<dbReference type="EMBL" id="VWXL01000052">
    <property type="protein sequence ID" value="MVB10902.1"/>
    <property type="molecule type" value="Genomic_DNA"/>
</dbReference>
<evidence type="ECO:0000313" key="4">
    <source>
        <dbReference type="Proteomes" id="UP000469440"/>
    </source>
</evidence>
<proteinExistence type="predicted"/>
<dbReference type="KEGG" id="cfem:HCR03_12050"/>
<dbReference type="Proteomes" id="UP000469440">
    <property type="component" value="Unassembled WGS sequence"/>
</dbReference>
<accession>A0A6N8HYR1</accession>
<feature type="transmembrane region" description="Helical" evidence="1">
    <location>
        <begin position="48"/>
        <end position="69"/>
    </location>
</feature>
<dbReference type="RefSeq" id="WP_066645479.1">
    <property type="nucleotide sequence ID" value="NZ_CP060286.1"/>
</dbReference>
<keyword evidence="1" id="KW-0472">Membrane</keyword>
<reference evidence="2 4" key="1">
    <citation type="submission" date="2019-09" db="EMBL/GenBank/DDBJ databases">
        <title>Genome sequence of Clostridium sp. EA1.</title>
        <authorList>
            <person name="Poehlein A."/>
            <person name="Bengelsdorf F.R."/>
            <person name="Daniel R."/>
        </authorList>
    </citation>
    <scope>NUCLEOTIDE SEQUENCE [LARGE SCALE GENOMIC DNA]</scope>
    <source>
        <strain evidence="2 4">EA1</strain>
    </source>
</reference>
<keyword evidence="1" id="KW-1133">Transmembrane helix</keyword>